<organism evidence="2 3">
    <name type="scientific">Desulfobacter hydrogenophilus</name>
    <dbReference type="NCBI Taxonomy" id="2291"/>
    <lineage>
        <taxon>Bacteria</taxon>
        <taxon>Pseudomonadati</taxon>
        <taxon>Thermodesulfobacteriota</taxon>
        <taxon>Desulfobacteria</taxon>
        <taxon>Desulfobacterales</taxon>
        <taxon>Desulfobacteraceae</taxon>
        <taxon>Desulfobacter</taxon>
    </lineage>
</organism>
<reference evidence="1 4" key="2">
    <citation type="submission" date="2019-02" db="EMBL/GenBank/DDBJ databases">
        <title>Complete genome sequence of Desulfobacter hydrogenophilus AcRS1.</title>
        <authorList>
            <person name="Marietou A."/>
            <person name="Lund M.B."/>
            <person name="Marshall I.P.G."/>
            <person name="Schreiber L."/>
            <person name="Jorgensen B."/>
        </authorList>
    </citation>
    <scope>NUCLEOTIDE SEQUENCE [LARGE SCALE GENOMIC DNA]</scope>
    <source>
        <strain evidence="1 4">AcRS1</strain>
    </source>
</reference>
<dbReference type="Proteomes" id="UP000293902">
    <property type="component" value="Chromosome"/>
</dbReference>
<gene>
    <name evidence="2" type="ORF">DO021_11495</name>
    <name evidence="1" type="ORF">EYB58_12675</name>
</gene>
<evidence type="ECO:0000313" key="1">
    <source>
        <dbReference type="EMBL" id="QBH13699.1"/>
    </source>
</evidence>
<accession>A0A328FCE4</accession>
<sequence length="76" mass="8451">MSKYKINVTVNLVECDVETDDNPIELEDGSYQFTINEHAGESIDGCETAVLKTAFPAIRKALALHMESVSKKNYSQ</sequence>
<dbReference type="RefSeq" id="WP_111956780.1">
    <property type="nucleotide sequence ID" value="NZ_CP036313.1"/>
</dbReference>
<dbReference type="EMBL" id="QLNI01000021">
    <property type="protein sequence ID" value="RAM01886.1"/>
    <property type="molecule type" value="Genomic_DNA"/>
</dbReference>
<evidence type="ECO:0000313" key="4">
    <source>
        <dbReference type="Proteomes" id="UP000293902"/>
    </source>
</evidence>
<dbReference type="Proteomes" id="UP000248798">
    <property type="component" value="Unassembled WGS sequence"/>
</dbReference>
<dbReference type="EMBL" id="CP036313">
    <property type="protein sequence ID" value="QBH13699.1"/>
    <property type="molecule type" value="Genomic_DNA"/>
</dbReference>
<dbReference type="OrthoDB" id="5425836at2"/>
<evidence type="ECO:0000313" key="2">
    <source>
        <dbReference type="EMBL" id="RAM01886.1"/>
    </source>
</evidence>
<keyword evidence="4" id="KW-1185">Reference proteome</keyword>
<evidence type="ECO:0000313" key="3">
    <source>
        <dbReference type="Proteomes" id="UP000248798"/>
    </source>
</evidence>
<dbReference type="AlphaFoldDB" id="A0A328FCE4"/>
<proteinExistence type="predicted"/>
<protein>
    <submittedName>
        <fullName evidence="2">Uncharacterized protein</fullName>
    </submittedName>
</protein>
<name>A0A328FCE4_9BACT</name>
<reference evidence="2 3" key="1">
    <citation type="submission" date="2018-06" db="EMBL/GenBank/DDBJ databases">
        <title>Complete Genome Sequence of Desulfobacter hydrogenophilus (DSM3380).</title>
        <authorList>
            <person name="Marietou A."/>
            <person name="Schreiber L."/>
            <person name="Marshall I."/>
            <person name="Jorgensen B."/>
        </authorList>
    </citation>
    <scope>NUCLEOTIDE SEQUENCE [LARGE SCALE GENOMIC DNA]</scope>
    <source>
        <strain evidence="2 3">DSM 3380</strain>
    </source>
</reference>